<protein>
    <submittedName>
        <fullName evidence="6">Pca operon transcription factor PcaQ</fullName>
    </submittedName>
</protein>
<dbReference type="InterPro" id="IPR036390">
    <property type="entry name" value="WH_DNA-bd_sf"/>
</dbReference>
<proteinExistence type="inferred from homology"/>
<dbReference type="RefSeq" id="WP_220226862.1">
    <property type="nucleotide sequence ID" value="NZ_JAICBX010000001.1"/>
</dbReference>
<comment type="caution">
    <text evidence="6">The sequence shown here is derived from an EMBL/GenBank/DDBJ whole genome shotgun (WGS) entry which is preliminary data.</text>
</comment>
<dbReference type="Gene3D" id="1.10.10.10">
    <property type="entry name" value="Winged helix-like DNA-binding domain superfamily/Winged helix DNA-binding domain"/>
    <property type="match status" value="1"/>
</dbReference>
<dbReference type="GO" id="GO:0003677">
    <property type="term" value="F:DNA binding"/>
    <property type="evidence" value="ECO:0007669"/>
    <property type="project" value="UniProtKB-KW"/>
</dbReference>
<name>A0AAE3CZ08_9HYPH</name>
<dbReference type="PRINTS" id="PR00039">
    <property type="entry name" value="HTHLYSR"/>
</dbReference>
<dbReference type="GO" id="GO:0005829">
    <property type="term" value="C:cytosol"/>
    <property type="evidence" value="ECO:0007669"/>
    <property type="project" value="TreeGrafter"/>
</dbReference>
<dbReference type="PROSITE" id="PS50931">
    <property type="entry name" value="HTH_LYSR"/>
    <property type="match status" value="1"/>
</dbReference>
<dbReference type="PANTHER" id="PTHR30419:SF8">
    <property type="entry name" value="NITROGEN ASSIMILATION TRANSCRIPTIONAL ACTIVATOR-RELATED"/>
    <property type="match status" value="1"/>
</dbReference>
<dbReference type="EMBL" id="JAICBX010000001">
    <property type="protein sequence ID" value="MBW8636159.1"/>
    <property type="molecule type" value="Genomic_DNA"/>
</dbReference>
<evidence type="ECO:0000313" key="7">
    <source>
        <dbReference type="Proteomes" id="UP001196509"/>
    </source>
</evidence>
<comment type="similarity">
    <text evidence="1">Belongs to the LysR transcriptional regulatory family.</text>
</comment>
<reference evidence="6" key="1">
    <citation type="submission" date="2021-08" db="EMBL/GenBank/DDBJ databases">
        <title>Hoeflea bacterium WL0058 sp. nov., isolated from the sediment.</title>
        <authorList>
            <person name="Wang L."/>
            <person name="Zhang D."/>
        </authorList>
    </citation>
    <scope>NUCLEOTIDE SEQUENCE</scope>
    <source>
        <strain evidence="6">WL0058</strain>
    </source>
</reference>
<keyword evidence="2" id="KW-0805">Transcription regulation</keyword>
<dbReference type="Pfam" id="PF00126">
    <property type="entry name" value="HTH_1"/>
    <property type="match status" value="1"/>
</dbReference>
<dbReference type="InterPro" id="IPR005119">
    <property type="entry name" value="LysR_subst-bd"/>
</dbReference>
<feature type="domain" description="HTH lysR-type" evidence="5">
    <location>
        <begin position="7"/>
        <end position="64"/>
    </location>
</feature>
<dbReference type="AlphaFoldDB" id="A0AAE3CZ08"/>
<dbReference type="GO" id="GO:0003700">
    <property type="term" value="F:DNA-binding transcription factor activity"/>
    <property type="evidence" value="ECO:0007669"/>
    <property type="project" value="InterPro"/>
</dbReference>
<sequence length="310" mass="34296">MNQLRRIKLRHLETFVEVARQKSVSRAADALNLTQPAVTRTLRELEEICGKPLVEKEGRGIRISHYGEIFLRYAGSSITAARNGVNALSELSLDDGPRIRLGALPTVSTTIIPQAVSRYLRSGMRNRLKVVTGENRVLLDQLRNGELDLVMGRLPAPENMQGLVFEPLYRDRVVIAVNASHPLAGKRQISVDSLDDYPVIVPSDNSIIRPFVDRLFVEQGISEPRQAIESVSDSFGRAMLRNYQAIWIISRGVIAAEIESGEFVTLPIDTETTLGSIGINTRAQTALDPAGEYFAEVLRRIVAEAGLGRE</sequence>
<evidence type="ECO:0000259" key="5">
    <source>
        <dbReference type="PROSITE" id="PS50931"/>
    </source>
</evidence>
<keyword evidence="7" id="KW-1185">Reference proteome</keyword>
<dbReference type="Proteomes" id="UP001196509">
    <property type="component" value="Unassembled WGS sequence"/>
</dbReference>
<evidence type="ECO:0000256" key="1">
    <source>
        <dbReference type="ARBA" id="ARBA00009437"/>
    </source>
</evidence>
<dbReference type="InterPro" id="IPR036388">
    <property type="entry name" value="WH-like_DNA-bd_sf"/>
</dbReference>
<dbReference type="Pfam" id="PF03466">
    <property type="entry name" value="LysR_substrate"/>
    <property type="match status" value="1"/>
</dbReference>
<dbReference type="GO" id="GO:0045893">
    <property type="term" value="P:positive regulation of DNA-templated transcription"/>
    <property type="evidence" value="ECO:0007669"/>
    <property type="project" value="InterPro"/>
</dbReference>
<evidence type="ECO:0000256" key="3">
    <source>
        <dbReference type="ARBA" id="ARBA00023125"/>
    </source>
</evidence>
<gene>
    <name evidence="6" type="primary">pcaQ</name>
    <name evidence="6" type="ORF">K1W69_03085</name>
</gene>
<accession>A0AAE3CZ08</accession>
<dbReference type="InterPro" id="IPR012787">
    <property type="entry name" value="TF_PcaQ"/>
</dbReference>
<dbReference type="InterPro" id="IPR050950">
    <property type="entry name" value="HTH-type_LysR_regulators"/>
</dbReference>
<dbReference type="GO" id="GO:0019619">
    <property type="term" value="P:3,4-dihydroxybenzoate catabolic process"/>
    <property type="evidence" value="ECO:0007669"/>
    <property type="project" value="InterPro"/>
</dbReference>
<organism evidence="6 7">
    <name type="scientific">Flavimaribacter sediminis</name>
    <dbReference type="NCBI Taxonomy" id="2865987"/>
    <lineage>
        <taxon>Bacteria</taxon>
        <taxon>Pseudomonadati</taxon>
        <taxon>Pseudomonadota</taxon>
        <taxon>Alphaproteobacteria</taxon>
        <taxon>Hyphomicrobiales</taxon>
        <taxon>Rhizobiaceae</taxon>
        <taxon>Flavimaribacter</taxon>
    </lineage>
</organism>
<evidence type="ECO:0000256" key="4">
    <source>
        <dbReference type="ARBA" id="ARBA00023163"/>
    </source>
</evidence>
<dbReference type="InterPro" id="IPR000847">
    <property type="entry name" value="LysR_HTH_N"/>
</dbReference>
<evidence type="ECO:0000313" key="6">
    <source>
        <dbReference type="EMBL" id="MBW8636159.1"/>
    </source>
</evidence>
<dbReference type="SUPFAM" id="SSF46785">
    <property type="entry name" value="Winged helix' DNA-binding domain"/>
    <property type="match status" value="1"/>
</dbReference>
<evidence type="ECO:0000256" key="2">
    <source>
        <dbReference type="ARBA" id="ARBA00023015"/>
    </source>
</evidence>
<dbReference type="Gene3D" id="3.40.190.10">
    <property type="entry name" value="Periplasmic binding protein-like II"/>
    <property type="match status" value="2"/>
</dbReference>
<dbReference type="NCBIfam" id="TIGR02424">
    <property type="entry name" value="TF_pcaQ"/>
    <property type="match status" value="1"/>
</dbReference>
<dbReference type="SUPFAM" id="SSF53850">
    <property type="entry name" value="Periplasmic binding protein-like II"/>
    <property type="match status" value="1"/>
</dbReference>
<dbReference type="PANTHER" id="PTHR30419">
    <property type="entry name" value="HTH-TYPE TRANSCRIPTIONAL REGULATOR YBHD"/>
    <property type="match status" value="1"/>
</dbReference>
<keyword evidence="4" id="KW-0804">Transcription</keyword>
<keyword evidence="3" id="KW-0238">DNA-binding</keyword>